<protein>
    <submittedName>
        <fullName evidence="1">Uncharacterized protein</fullName>
    </submittedName>
</protein>
<keyword evidence="2" id="KW-1185">Reference proteome</keyword>
<sequence length="466" mass="55606">MNSIILILASRQEYIFHLQILEAQINSMSSNDRMNLVQKLQYKILKVEQRRIQIESQTLLNYSEARKFLQKLVKKYIKIQGYYYQKLQLYFPIFSQRKQFLPMQRNQLFKIASNSTMSSTEIIQIIINLQKERLVRQIDSLVKSINRNEALQTDLITNRNEKFCQDPIQSLDYLNHIHLTYYLQNKPTQKNDPYDIMNLDEQTKEYLISGFKSYVCCLTKTKNVFIPIESTQEITLFRYEKYWKILNDQNNALNKRITKYYFKNYQQIQSTLEKQQIICSVHRLPIRQHQKQNKRNIFHKIRLSKQENEGRNSRTFQDGFQTDKEPYIGNSVGMESQGEIFSHLKNIVLSSSKTREQKTNYENKKFILRDSQIRNEHELIQSQLVLCGKSMKFPYNEQEKKRIFSNIFENKDNVNNASKDKSVEQVSLSLTKNLKIQKQGLSNKYHLIKIKQNCSQLKLQQLQLQN</sequence>
<comment type="caution">
    <text evidence="1">The sequence shown here is derived from an EMBL/GenBank/DDBJ whole genome shotgun (WGS) entry which is preliminary data.</text>
</comment>
<accession>A0A8S1VBL5</accession>
<proteinExistence type="predicted"/>
<evidence type="ECO:0000313" key="1">
    <source>
        <dbReference type="EMBL" id="CAD8173913.1"/>
    </source>
</evidence>
<dbReference type="Proteomes" id="UP000689195">
    <property type="component" value="Unassembled WGS sequence"/>
</dbReference>
<dbReference type="EMBL" id="CAJJDO010000060">
    <property type="protein sequence ID" value="CAD8173913.1"/>
    <property type="molecule type" value="Genomic_DNA"/>
</dbReference>
<evidence type="ECO:0000313" key="2">
    <source>
        <dbReference type="Proteomes" id="UP000689195"/>
    </source>
</evidence>
<dbReference type="AlphaFoldDB" id="A0A8S1VBL5"/>
<gene>
    <name evidence="1" type="ORF">PPENT_87.1.T0600131</name>
</gene>
<dbReference type="OrthoDB" id="10295266at2759"/>
<organism evidence="1 2">
    <name type="scientific">Paramecium pentaurelia</name>
    <dbReference type="NCBI Taxonomy" id="43138"/>
    <lineage>
        <taxon>Eukaryota</taxon>
        <taxon>Sar</taxon>
        <taxon>Alveolata</taxon>
        <taxon>Ciliophora</taxon>
        <taxon>Intramacronucleata</taxon>
        <taxon>Oligohymenophorea</taxon>
        <taxon>Peniculida</taxon>
        <taxon>Parameciidae</taxon>
        <taxon>Paramecium</taxon>
    </lineage>
</organism>
<name>A0A8S1VBL5_9CILI</name>
<reference evidence="1" key="1">
    <citation type="submission" date="2021-01" db="EMBL/GenBank/DDBJ databases">
        <authorList>
            <consortium name="Genoscope - CEA"/>
            <person name="William W."/>
        </authorList>
    </citation>
    <scope>NUCLEOTIDE SEQUENCE</scope>
</reference>